<name>A0A8H4JT74_9HYPO</name>
<sequence length="519" mass="55815">MRFQSPLLTVASALWLCLSPSVLAAPTAQSDAPAAVSDASGSLSLNQDGTPFTFDYSTKQPNLANWIGIYYSAGGGPVDQKKGSSNSIKWKWAPHASGSITLDWNSLEPGNYTAFFLSNGGYTWLAKPLVVYKNRELDGDVRFIVSDIDLPNARAGEGYKHSVRGLVRGGGGSVTFSSEGSNADWIKVSSNGIISGTPTSSSNEAVVTVRATSKNSASSGVFKISVSGSGKALLSQLKVMSLNMWNGGTGVTNYHDKQVKFLASCGADIVGIQEDQNGRHVPRLADALGWHYWSSGGDVGVLSKYPIVQDYGVISGPSRSGGVKIALDGKNQEINFFVAHLGYTPYGPYDTCFDHLAVDTIIRREAQSGRTPQMEATLKGMQSQLDAADDTPVFLVGDFNAPSHLDYVDGLKEKNCGYSGIKWPTSVLPTNAGLIDSFRVAHPDPVKEQGITWSPIYIWNGGYRKPEPLDRIDFVLHKGKKLKVTGSKTVVVGQPKPEPGHKENEWFSDHAAVLTTYQL</sequence>
<evidence type="ECO:0000313" key="4">
    <source>
        <dbReference type="Proteomes" id="UP000605986"/>
    </source>
</evidence>
<evidence type="ECO:0000259" key="2">
    <source>
        <dbReference type="Pfam" id="PF03372"/>
    </source>
</evidence>
<dbReference type="Pfam" id="PF03372">
    <property type="entry name" value="Exo_endo_phos"/>
    <property type="match status" value="1"/>
</dbReference>
<keyword evidence="3" id="KW-0255">Endonuclease</keyword>
<dbReference type="PANTHER" id="PTHR41349:SF1">
    <property type="entry name" value="PROTEIN CBG08683"/>
    <property type="match status" value="1"/>
</dbReference>
<keyword evidence="3" id="KW-0540">Nuclease</keyword>
<dbReference type="InterPro" id="IPR036691">
    <property type="entry name" value="Endo/exonu/phosph_ase_sf"/>
</dbReference>
<proteinExistence type="predicted"/>
<dbReference type="Proteomes" id="UP000605986">
    <property type="component" value="Unassembled WGS sequence"/>
</dbReference>
<protein>
    <submittedName>
        <fullName evidence="3">Endonuclease exonuclease phosphatase family</fullName>
    </submittedName>
</protein>
<keyword evidence="3" id="KW-0269">Exonuclease</keyword>
<dbReference type="InterPro" id="IPR005135">
    <property type="entry name" value="Endo/exonuclease/phosphatase"/>
</dbReference>
<keyword evidence="4" id="KW-1185">Reference proteome</keyword>
<feature type="signal peptide" evidence="1">
    <location>
        <begin position="1"/>
        <end position="24"/>
    </location>
</feature>
<feature type="chain" id="PRO_5034349412" evidence="1">
    <location>
        <begin position="25"/>
        <end position="519"/>
    </location>
</feature>
<dbReference type="InterPro" id="IPR013783">
    <property type="entry name" value="Ig-like_fold"/>
</dbReference>
<keyword evidence="1" id="KW-0732">Signal</keyword>
<dbReference type="SUPFAM" id="SSF56219">
    <property type="entry name" value="DNase I-like"/>
    <property type="match status" value="1"/>
</dbReference>
<dbReference type="Gene3D" id="3.60.10.10">
    <property type="entry name" value="Endonuclease/exonuclease/phosphatase"/>
    <property type="match status" value="1"/>
</dbReference>
<gene>
    <name evidence="3" type="ORF">F53441_12921</name>
</gene>
<dbReference type="Gene3D" id="2.60.40.10">
    <property type="entry name" value="Immunoglobulins"/>
    <property type="match status" value="1"/>
</dbReference>
<dbReference type="GO" id="GO:0004519">
    <property type="term" value="F:endonuclease activity"/>
    <property type="evidence" value="ECO:0007669"/>
    <property type="project" value="UniProtKB-KW"/>
</dbReference>
<dbReference type="GO" id="GO:0004527">
    <property type="term" value="F:exonuclease activity"/>
    <property type="evidence" value="ECO:0007669"/>
    <property type="project" value="UniProtKB-KW"/>
</dbReference>
<evidence type="ECO:0000256" key="1">
    <source>
        <dbReference type="SAM" id="SignalP"/>
    </source>
</evidence>
<feature type="domain" description="Endonuclease/exonuclease/phosphatase" evidence="2">
    <location>
        <begin position="240"/>
        <end position="510"/>
    </location>
</feature>
<keyword evidence="3" id="KW-0378">Hydrolase</keyword>
<organism evidence="3 4">
    <name type="scientific">Fusarium austroafricanum</name>
    <dbReference type="NCBI Taxonomy" id="2364996"/>
    <lineage>
        <taxon>Eukaryota</taxon>
        <taxon>Fungi</taxon>
        <taxon>Dikarya</taxon>
        <taxon>Ascomycota</taxon>
        <taxon>Pezizomycotina</taxon>
        <taxon>Sordariomycetes</taxon>
        <taxon>Hypocreomycetidae</taxon>
        <taxon>Hypocreales</taxon>
        <taxon>Nectriaceae</taxon>
        <taxon>Fusarium</taxon>
        <taxon>Fusarium concolor species complex</taxon>
    </lineage>
</organism>
<reference evidence="3" key="1">
    <citation type="submission" date="2020-01" db="EMBL/GenBank/DDBJ databases">
        <title>Identification and distribution of gene clusters putatively required for synthesis of sphingolipid metabolism inhibitors in phylogenetically diverse species of the filamentous fungus Fusarium.</title>
        <authorList>
            <person name="Kim H.-S."/>
            <person name="Busman M."/>
            <person name="Brown D.W."/>
            <person name="Divon H."/>
            <person name="Uhlig S."/>
            <person name="Proctor R.H."/>
        </authorList>
    </citation>
    <scope>NUCLEOTIDE SEQUENCE</scope>
    <source>
        <strain evidence="3">NRRL 53441</strain>
    </source>
</reference>
<dbReference type="PANTHER" id="PTHR41349">
    <property type="match status" value="1"/>
</dbReference>
<evidence type="ECO:0000313" key="3">
    <source>
        <dbReference type="EMBL" id="KAF4437915.1"/>
    </source>
</evidence>
<comment type="caution">
    <text evidence="3">The sequence shown here is derived from an EMBL/GenBank/DDBJ whole genome shotgun (WGS) entry which is preliminary data.</text>
</comment>
<accession>A0A8H4JT74</accession>
<dbReference type="EMBL" id="JAADJG010000745">
    <property type="protein sequence ID" value="KAF4437915.1"/>
    <property type="molecule type" value="Genomic_DNA"/>
</dbReference>
<dbReference type="AlphaFoldDB" id="A0A8H4JT74"/>
<dbReference type="OrthoDB" id="276515at2759"/>